<evidence type="ECO:0000256" key="7">
    <source>
        <dbReference type="ARBA" id="ARBA00049929"/>
    </source>
</evidence>
<dbReference type="GO" id="GO:0004830">
    <property type="term" value="F:tryptophan-tRNA ligase activity"/>
    <property type="evidence" value="ECO:0007669"/>
    <property type="project" value="UniProtKB-UniRule"/>
</dbReference>
<dbReference type="InterPro" id="IPR050203">
    <property type="entry name" value="Trp-tRNA_synthetase"/>
</dbReference>
<keyword evidence="8" id="KW-0963">Cytoplasm</keyword>
<evidence type="ECO:0000256" key="2">
    <source>
        <dbReference type="ARBA" id="ARBA00022598"/>
    </source>
</evidence>
<keyword evidence="5 8" id="KW-0648">Protein biosynthesis</keyword>
<keyword evidence="2 8" id="KW-0436">Ligase</keyword>
<gene>
    <name evidence="8 10" type="primary">trpS</name>
    <name evidence="10" type="ORF">COT20_02050</name>
</gene>
<proteinExistence type="inferred from homology"/>
<dbReference type="HAMAP" id="MF_00140_B">
    <property type="entry name" value="Trp_tRNA_synth_B"/>
    <property type="match status" value="1"/>
</dbReference>
<organism evidence="10 11">
    <name type="scientific">bacterium (Candidatus Gribaldobacteria) CG08_land_8_20_14_0_20_39_15</name>
    <dbReference type="NCBI Taxonomy" id="2014273"/>
    <lineage>
        <taxon>Bacteria</taxon>
        <taxon>Candidatus Gribaldobacteria</taxon>
    </lineage>
</organism>
<dbReference type="AlphaFoldDB" id="A0A2M6XU86"/>
<dbReference type="FunFam" id="1.10.240.10:FF:000002">
    <property type="entry name" value="Tryptophan--tRNA ligase"/>
    <property type="match status" value="1"/>
</dbReference>
<keyword evidence="6 8" id="KW-0030">Aminoacyl-tRNA synthetase</keyword>
<dbReference type="GO" id="GO:0006436">
    <property type="term" value="P:tryptophanyl-tRNA aminoacylation"/>
    <property type="evidence" value="ECO:0007669"/>
    <property type="project" value="UniProtKB-UniRule"/>
</dbReference>
<feature type="short sequence motif" description="'HIGH' region" evidence="8">
    <location>
        <begin position="9"/>
        <end position="17"/>
    </location>
</feature>
<evidence type="ECO:0000256" key="5">
    <source>
        <dbReference type="ARBA" id="ARBA00022917"/>
    </source>
</evidence>
<protein>
    <recommendedName>
        <fullName evidence="8">Tryptophan--tRNA ligase</fullName>
        <ecNumber evidence="8">6.1.1.2</ecNumber>
    </recommendedName>
    <alternativeName>
        <fullName evidence="8">Tryptophanyl-tRNA synthetase</fullName>
        <shortName evidence="8">TrpRS</shortName>
    </alternativeName>
</protein>
<comment type="similarity">
    <text evidence="1 8 9">Belongs to the class-I aminoacyl-tRNA synthetase family.</text>
</comment>
<dbReference type="Gene3D" id="1.10.240.10">
    <property type="entry name" value="Tyrosyl-Transfer RNA Synthetase"/>
    <property type="match status" value="1"/>
</dbReference>
<evidence type="ECO:0000313" key="10">
    <source>
        <dbReference type="EMBL" id="PIU15218.1"/>
    </source>
</evidence>
<feature type="short sequence motif" description="'KMSKS' region" evidence="8">
    <location>
        <begin position="192"/>
        <end position="196"/>
    </location>
</feature>
<dbReference type="CDD" id="cd00806">
    <property type="entry name" value="TrpRS_core"/>
    <property type="match status" value="1"/>
</dbReference>
<keyword evidence="4 8" id="KW-0067">ATP-binding</keyword>
<dbReference type="Pfam" id="PF00579">
    <property type="entry name" value="tRNA-synt_1b"/>
    <property type="match status" value="1"/>
</dbReference>
<accession>A0A2M6XU86</accession>
<dbReference type="SUPFAM" id="SSF52374">
    <property type="entry name" value="Nucleotidylyl transferase"/>
    <property type="match status" value="1"/>
</dbReference>
<feature type="binding site" evidence="8">
    <location>
        <position position="183"/>
    </location>
    <ligand>
        <name>ATP</name>
        <dbReference type="ChEBI" id="CHEBI:30616"/>
    </ligand>
</feature>
<dbReference type="PROSITE" id="PS00178">
    <property type="entry name" value="AA_TRNA_LIGASE_I"/>
    <property type="match status" value="1"/>
</dbReference>
<comment type="caution">
    <text evidence="10">The sequence shown here is derived from an EMBL/GenBank/DDBJ whole genome shotgun (WGS) entry which is preliminary data.</text>
</comment>
<evidence type="ECO:0000256" key="8">
    <source>
        <dbReference type="HAMAP-Rule" id="MF_00140"/>
    </source>
</evidence>
<keyword evidence="3 8" id="KW-0547">Nucleotide-binding</keyword>
<evidence type="ECO:0000256" key="1">
    <source>
        <dbReference type="ARBA" id="ARBA00005594"/>
    </source>
</evidence>
<comment type="function">
    <text evidence="8">Catalyzes the attachment of tryptophan to tRNA(Trp).</text>
</comment>
<dbReference type="GO" id="GO:0005737">
    <property type="term" value="C:cytoplasm"/>
    <property type="evidence" value="ECO:0007669"/>
    <property type="project" value="UniProtKB-SubCell"/>
</dbReference>
<evidence type="ECO:0000256" key="9">
    <source>
        <dbReference type="RuleBase" id="RU363036"/>
    </source>
</evidence>
<dbReference type="InterPro" id="IPR014729">
    <property type="entry name" value="Rossmann-like_a/b/a_fold"/>
</dbReference>
<feature type="binding site" evidence="8">
    <location>
        <position position="132"/>
    </location>
    <ligand>
        <name>L-tryptophan</name>
        <dbReference type="ChEBI" id="CHEBI:57912"/>
    </ligand>
</feature>
<dbReference type="PANTHER" id="PTHR43766:SF1">
    <property type="entry name" value="TRYPTOPHAN--TRNA LIGASE, MITOCHONDRIAL"/>
    <property type="match status" value="1"/>
</dbReference>
<evidence type="ECO:0000313" key="11">
    <source>
        <dbReference type="Proteomes" id="UP000229784"/>
    </source>
</evidence>
<dbReference type="NCBIfam" id="TIGR00233">
    <property type="entry name" value="trpS"/>
    <property type="match status" value="1"/>
</dbReference>
<dbReference type="Gene3D" id="3.40.50.620">
    <property type="entry name" value="HUPs"/>
    <property type="match status" value="1"/>
</dbReference>
<feature type="binding site" evidence="8">
    <location>
        <begin position="16"/>
        <end position="17"/>
    </location>
    <ligand>
        <name>ATP</name>
        <dbReference type="ChEBI" id="CHEBI:30616"/>
    </ligand>
</feature>
<dbReference type="InterPro" id="IPR002306">
    <property type="entry name" value="Trp-tRNA-ligase"/>
</dbReference>
<dbReference type="PRINTS" id="PR01039">
    <property type="entry name" value="TRNASYNTHTRP"/>
</dbReference>
<evidence type="ECO:0000256" key="4">
    <source>
        <dbReference type="ARBA" id="ARBA00022840"/>
    </source>
</evidence>
<feature type="binding site" evidence="8">
    <location>
        <begin position="144"/>
        <end position="146"/>
    </location>
    <ligand>
        <name>ATP</name>
        <dbReference type="ChEBI" id="CHEBI:30616"/>
    </ligand>
</feature>
<dbReference type="PANTHER" id="PTHR43766">
    <property type="entry name" value="TRYPTOPHAN--TRNA LIGASE, MITOCHONDRIAL"/>
    <property type="match status" value="1"/>
</dbReference>
<feature type="binding site" evidence="8">
    <location>
        <begin position="192"/>
        <end position="196"/>
    </location>
    <ligand>
        <name>ATP</name>
        <dbReference type="ChEBI" id="CHEBI:30616"/>
    </ligand>
</feature>
<feature type="binding site" evidence="8">
    <location>
        <begin position="8"/>
        <end position="10"/>
    </location>
    <ligand>
        <name>ATP</name>
        <dbReference type="ChEBI" id="CHEBI:30616"/>
    </ligand>
</feature>
<dbReference type="InterPro" id="IPR001412">
    <property type="entry name" value="aa-tRNA-synth_I_CS"/>
</dbReference>
<dbReference type="InterPro" id="IPR002305">
    <property type="entry name" value="aa-tRNA-synth_Ic"/>
</dbReference>
<reference evidence="11" key="1">
    <citation type="submission" date="2017-09" db="EMBL/GenBank/DDBJ databases">
        <title>Depth-based differentiation of microbial function through sediment-hosted aquifers and enrichment of novel symbionts in the deep terrestrial subsurface.</title>
        <authorList>
            <person name="Probst A.J."/>
            <person name="Ladd B."/>
            <person name="Jarett J.K."/>
            <person name="Geller-Mcgrath D.E."/>
            <person name="Sieber C.M.K."/>
            <person name="Emerson J.B."/>
            <person name="Anantharaman K."/>
            <person name="Thomas B.C."/>
            <person name="Malmstrom R."/>
            <person name="Stieglmeier M."/>
            <person name="Klingl A."/>
            <person name="Woyke T."/>
            <person name="Ryan C.M."/>
            <person name="Banfield J.F."/>
        </authorList>
    </citation>
    <scope>NUCLEOTIDE SEQUENCE [LARGE SCALE GENOMIC DNA]</scope>
</reference>
<dbReference type="EMBL" id="PEXQ01000049">
    <property type="protein sequence ID" value="PIU15218.1"/>
    <property type="molecule type" value="Genomic_DNA"/>
</dbReference>
<evidence type="ECO:0000256" key="3">
    <source>
        <dbReference type="ARBA" id="ARBA00022741"/>
    </source>
</evidence>
<evidence type="ECO:0000256" key="6">
    <source>
        <dbReference type="ARBA" id="ARBA00023146"/>
    </source>
</evidence>
<comment type="subcellular location">
    <subcellularLocation>
        <location evidence="8">Cytoplasm</location>
    </subcellularLocation>
</comment>
<dbReference type="EC" id="6.1.1.2" evidence="8"/>
<dbReference type="GO" id="GO:0005524">
    <property type="term" value="F:ATP binding"/>
    <property type="evidence" value="ECO:0007669"/>
    <property type="project" value="UniProtKB-UniRule"/>
</dbReference>
<comment type="catalytic activity">
    <reaction evidence="7 8">
        <text>tRNA(Trp) + L-tryptophan + ATP = L-tryptophyl-tRNA(Trp) + AMP + diphosphate + H(+)</text>
        <dbReference type="Rhea" id="RHEA:24080"/>
        <dbReference type="Rhea" id="RHEA-COMP:9671"/>
        <dbReference type="Rhea" id="RHEA-COMP:9705"/>
        <dbReference type="ChEBI" id="CHEBI:15378"/>
        <dbReference type="ChEBI" id="CHEBI:30616"/>
        <dbReference type="ChEBI" id="CHEBI:33019"/>
        <dbReference type="ChEBI" id="CHEBI:57912"/>
        <dbReference type="ChEBI" id="CHEBI:78442"/>
        <dbReference type="ChEBI" id="CHEBI:78535"/>
        <dbReference type="ChEBI" id="CHEBI:456215"/>
        <dbReference type="EC" id="6.1.1.2"/>
    </reaction>
</comment>
<dbReference type="Proteomes" id="UP000229784">
    <property type="component" value="Unassembled WGS sequence"/>
</dbReference>
<comment type="subunit">
    <text evidence="8">Homodimer.</text>
</comment>
<dbReference type="InterPro" id="IPR024109">
    <property type="entry name" value="Trp-tRNA-ligase_bac-type"/>
</dbReference>
<name>A0A2M6XU86_9BACT</name>
<sequence>MKIFSGIQPSGEIHIGNYLAAIKQWVEIQNNNDCIFCIVDWHAITVPYDVKNLQQKIREAAIIYLAAGLYPEQNIIFVQSQVKEHSELTWLLNTVTPIGDLQRMHQFKEKSAKHIKNVCAGLLNYPVLMAADILLYQIDLVPVGEDQKQHVELAREIGRRFNARFTETFKLPKAQILKQGARIMSLTEPNKKMSKSDPEQSRLGLFDMPEQIKKKIASSTTDSGKEIKYSPNEKPGISNLLTIYSLFAEKPIKEIEKQFFGKGYAQFKQDLTEILIEKLAIFRNKKQELEKTPEIIESILKRGADKARTIAQQTMQKVRIAMGLA</sequence>